<evidence type="ECO:0000313" key="3">
    <source>
        <dbReference type="Proteomes" id="UP000193560"/>
    </source>
</evidence>
<dbReference type="EMBL" id="MCGE01000003">
    <property type="protein sequence ID" value="ORZ22978.1"/>
    <property type="molecule type" value="Genomic_DNA"/>
</dbReference>
<comment type="caution">
    <text evidence="2">The sequence shown here is derived from an EMBL/GenBank/DDBJ whole genome shotgun (WGS) entry which is preliminary data.</text>
</comment>
<protein>
    <submittedName>
        <fullName evidence="2">Uncharacterized protein</fullName>
    </submittedName>
</protein>
<sequence length="60" mass="6668">MSGILYKSSSGVQKRGSYCFSSVCLGRLAVYGIGCTHIILRDMILTPDTKVYFYFSGGRY</sequence>
<evidence type="ECO:0000313" key="2">
    <source>
        <dbReference type="EMBL" id="ORZ22978.1"/>
    </source>
</evidence>
<dbReference type="AlphaFoldDB" id="A0A1X2IVA4"/>
<feature type="transmembrane region" description="Helical" evidence="1">
    <location>
        <begin position="20"/>
        <end position="40"/>
    </location>
</feature>
<organism evidence="2 3">
    <name type="scientific">Absidia repens</name>
    <dbReference type="NCBI Taxonomy" id="90262"/>
    <lineage>
        <taxon>Eukaryota</taxon>
        <taxon>Fungi</taxon>
        <taxon>Fungi incertae sedis</taxon>
        <taxon>Mucoromycota</taxon>
        <taxon>Mucoromycotina</taxon>
        <taxon>Mucoromycetes</taxon>
        <taxon>Mucorales</taxon>
        <taxon>Cunninghamellaceae</taxon>
        <taxon>Absidia</taxon>
    </lineage>
</organism>
<dbReference type="Proteomes" id="UP000193560">
    <property type="component" value="Unassembled WGS sequence"/>
</dbReference>
<evidence type="ECO:0000256" key="1">
    <source>
        <dbReference type="SAM" id="Phobius"/>
    </source>
</evidence>
<keyword evidence="1" id="KW-1133">Transmembrane helix</keyword>
<accession>A0A1X2IVA4</accession>
<name>A0A1X2IVA4_9FUNG</name>
<proteinExistence type="predicted"/>
<gene>
    <name evidence="2" type="ORF">BCR42DRAFT_403721</name>
</gene>
<keyword evidence="1" id="KW-0472">Membrane</keyword>
<keyword evidence="1" id="KW-0812">Transmembrane</keyword>
<reference evidence="2 3" key="1">
    <citation type="submission" date="2016-07" db="EMBL/GenBank/DDBJ databases">
        <title>Pervasive Adenine N6-methylation of Active Genes in Fungi.</title>
        <authorList>
            <consortium name="DOE Joint Genome Institute"/>
            <person name="Mondo S.J."/>
            <person name="Dannebaum R.O."/>
            <person name="Kuo R.C."/>
            <person name="Labutti K."/>
            <person name="Haridas S."/>
            <person name="Kuo A."/>
            <person name="Salamov A."/>
            <person name="Ahrendt S.R."/>
            <person name="Lipzen A."/>
            <person name="Sullivan W."/>
            <person name="Andreopoulos W.B."/>
            <person name="Clum A."/>
            <person name="Lindquist E."/>
            <person name="Daum C."/>
            <person name="Ramamoorthy G.K."/>
            <person name="Gryganskyi A."/>
            <person name="Culley D."/>
            <person name="Magnuson J.K."/>
            <person name="James T.Y."/>
            <person name="O'Malley M.A."/>
            <person name="Stajich J.E."/>
            <person name="Spatafora J.W."/>
            <person name="Visel A."/>
            <person name="Grigoriev I.V."/>
        </authorList>
    </citation>
    <scope>NUCLEOTIDE SEQUENCE [LARGE SCALE GENOMIC DNA]</scope>
    <source>
        <strain evidence="2 3">NRRL 1336</strain>
    </source>
</reference>
<keyword evidence="3" id="KW-1185">Reference proteome</keyword>